<protein>
    <submittedName>
        <fullName evidence="1">Uncharacterized protein</fullName>
    </submittedName>
</protein>
<reference evidence="1" key="1">
    <citation type="submission" date="2016-02" db="EMBL/GenBank/DDBJ databases">
        <title>WGS assembly of Manihot esculenta.</title>
        <authorList>
            <person name="Bredeson J.V."/>
            <person name="Prochnik S.E."/>
            <person name="Lyons J.B."/>
            <person name="Schmutz J."/>
            <person name="Grimwood J."/>
            <person name="Vrebalov J."/>
            <person name="Bart R.S."/>
            <person name="Amuge T."/>
            <person name="Ferguson M.E."/>
            <person name="Green R."/>
            <person name="Putnam N."/>
            <person name="Stites J."/>
            <person name="Rounsley S."/>
            <person name="Rokhsar D.S."/>
        </authorList>
    </citation>
    <scope>NUCLEOTIDE SEQUENCE [LARGE SCALE GENOMIC DNA]</scope>
    <source>
        <tissue evidence="1">Leaf</tissue>
    </source>
</reference>
<accession>A0A2C9WCB4</accession>
<proteinExistence type="predicted"/>
<name>A0A2C9WCB4_MANES</name>
<gene>
    <name evidence="1" type="ORF">MANES_02G078800</name>
</gene>
<sequence length="46" mass="5441">MAFARVRFPMSAGEREYCAMLHLMMWSLINLSTIVSKKIFQQFVTR</sequence>
<dbReference type="EMBL" id="CM004388">
    <property type="protein sequence ID" value="OAY57199.1"/>
    <property type="molecule type" value="Genomic_DNA"/>
</dbReference>
<dbReference type="AlphaFoldDB" id="A0A2C9WCB4"/>
<organism evidence="1">
    <name type="scientific">Manihot esculenta</name>
    <name type="common">Cassava</name>
    <name type="synonym">Jatropha manihot</name>
    <dbReference type="NCBI Taxonomy" id="3983"/>
    <lineage>
        <taxon>Eukaryota</taxon>
        <taxon>Viridiplantae</taxon>
        <taxon>Streptophyta</taxon>
        <taxon>Embryophyta</taxon>
        <taxon>Tracheophyta</taxon>
        <taxon>Spermatophyta</taxon>
        <taxon>Magnoliopsida</taxon>
        <taxon>eudicotyledons</taxon>
        <taxon>Gunneridae</taxon>
        <taxon>Pentapetalae</taxon>
        <taxon>rosids</taxon>
        <taxon>fabids</taxon>
        <taxon>Malpighiales</taxon>
        <taxon>Euphorbiaceae</taxon>
        <taxon>Crotonoideae</taxon>
        <taxon>Manihoteae</taxon>
        <taxon>Manihot</taxon>
    </lineage>
</organism>
<evidence type="ECO:0000313" key="1">
    <source>
        <dbReference type="EMBL" id="OAY57199.1"/>
    </source>
</evidence>